<dbReference type="EMBL" id="BOPH01000086">
    <property type="protein sequence ID" value="GIJ71154.1"/>
    <property type="molecule type" value="Genomic_DNA"/>
</dbReference>
<dbReference type="Proteomes" id="UP000635606">
    <property type="component" value="Unassembled WGS sequence"/>
</dbReference>
<dbReference type="InterPro" id="IPR016024">
    <property type="entry name" value="ARM-type_fold"/>
</dbReference>
<comment type="caution">
    <text evidence="1">The sequence shown here is derived from an EMBL/GenBank/DDBJ whole genome shotgun (WGS) entry which is preliminary data.</text>
</comment>
<evidence type="ECO:0000313" key="2">
    <source>
        <dbReference type="Proteomes" id="UP000635606"/>
    </source>
</evidence>
<accession>A0A8J4EDY0</accession>
<sequence>MRRTVAVRACGIHGAVFTGLDEIDWASMRHAYGPAREAPEVVRGLVDRRKRVRSWAQDCMWGGIHHQGDVYACTLATVPFLLEAAAMPDVRGRAAVLKLLASIGGAEVEDDDPLRRAARLAVSRGFPTFVSLLADRRRSVRRAVPDVLLVSREHAADTVSLLRERLTVERKASVRVAIVAALGTIARRARAGEADGVDAADLAAWIAGQVSASKHADVRMAALAEHLRLTDGTGGDLASTLYAMVTETDAIDLRDLREALGDRVAVRNDLLARIVREGPDDRRATAMWAASGAMSRWRGDYGDLMLAFAELLPRDRTRRIGLHLLTNDAWPLAAPAADHISRFIESSPTVFVDEPPGLWSVTGGPAWALNTTLARLGDPRALPLIRRALEEDLLPVDCRPPLRAYGADGAPFVPLLRRQIQRAIAAGALEEAQELLWNLTFVGPAAAEALPEVVTLLPQRSLFRVPLRALAAMGPAARPAAPLVRDLLAADPETTATAATALGAIEGAAAEADLRPLLTHDEPAVRTAAADALRAVGVPAAEVLPAYDHTDLKALGEIGPDAAPMVPRLRAALESARWPEMILATLWRITGDTAAALPALAENWRRKRDRNDWTVRCWTDMGPAAAGAEPLLCQELADPVRVTYQPNTWGSADIEDDERYVAECRAALEAVTSAAAPDDDPQPR</sequence>
<dbReference type="InterPro" id="IPR011989">
    <property type="entry name" value="ARM-like"/>
</dbReference>
<dbReference type="Pfam" id="PF13646">
    <property type="entry name" value="HEAT_2"/>
    <property type="match status" value="1"/>
</dbReference>
<dbReference type="SUPFAM" id="SSF48371">
    <property type="entry name" value="ARM repeat"/>
    <property type="match status" value="1"/>
</dbReference>
<dbReference type="AlphaFoldDB" id="A0A8J4EDY0"/>
<evidence type="ECO:0008006" key="3">
    <source>
        <dbReference type="Google" id="ProtNLM"/>
    </source>
</evidence>
<evidence type="ECO:0000313" key="1">
    <source>
        <dbReference type="EMBL" id="GIJ71154.1"/>
    </source>
</evidence>
<organism evidence="1 2">
    <name type="scientific">Virgisporangium ochraceum</name>
    <dbReference type="NCBI Taxonomy" id="65505"/>
    <lineage>
        <taxon>Bacteria</taxon>
        <taxon>Bacillati</taxon>
        <taxon>Actinomycetota</taxon>
        <taxon>Actinomycetes</taxon>
        <taxon>Micromonosporales</taxon>
        <taxon>Micromonosporaceae</taxon>
        <taxon>Virgisporangium</taxon>
    </lineage>
</organism>
<name>A0A8J4EDY0_9ACTN</name>
<protein>
    <recommendedName>
        <fullName evidence="3">PBS lyase HEAT domain protein repeat-containing protein</fullName>
    </recommendedName>
</protein>
<keyword evidence="2" id="KW-1185">Reference proteome</keyword>
<gene>
    <name evidence="1" type="ORF">Voc01_060710</name>
</gene>
<proteinExistence type="predicted"/>
<reference evidence="1" key="1">
    <citation type="submission" date="2021-01" db="EMBL/GenBank/DDBJ databases">
        <title>Whole genome shotgun sequence of Virgisporangium ochraceum NBRC 16418.</title>
        <authorList>
            <person name="Komaki H."/>
            <person name="Tamura T."/>
        </authorList>
    </citation>
    <scope>NUCLEOTIDE SEQUENCE</scope>
    <source>
        <strain evidence="1">NBRC 16418</strain>
    </source>
</reference>
<dbReference type="Gene3D" id="1.25.10.10">
    <property type="entry name" value="Leucine-rich Repeat Variant"/>
    <property type="match status" value="1"/>
</dbReference>